<dbReference type="OrthoDB" id="6780942at2759"/>
<accession>A0A8J2KQ60</accession>
<name>A0A8J2KQ60_9HEXA</name>
<keyword evidence="3" id="KW-1185">Reference proteome</keyword>
<organism evidence="2 3">
    <name type="scientific">Allacma fusca</name>
    <dbReference type="NCBI Taxonomy" id="39272"/>
    <lineage>
        <taxon>Eukaryota</taxon>
        <taxon>Metazoa</taxon>
        <taxon>Ecdysozoa</taxon>
        <taxon>Arthropoda</taxon>
        <taxon>Hexapoda</taxon>
        <taxon>Collembola</taxon>
        <taxon>Symphypleona</taxon>
        <taxon>Sminthuridae</taxon>
        <taxon>Allacma</taxon>
    </lineage>
</organism>
<dbReference type="AlphaFoldDB" id="A0A8J2KQ60"/>
<protein>
    <recommendedName>
        <fullName evidence="4">DUF4806 domain-containing protein</fullName>
    </recommendedName>
</protein>
<dbReference type="PANTHER" id="PTHR34153:SF2">
    <property type="entry name" value="SI:CH211-262H13.3-RELATED"/>
    <property type="match status" value="1"/>
</dbReference>
<feature type="region of interest" description="Disordered" evidence="1">
    <location>
        <begin position="94"/>
        <end position="149"/>
    </location>
</feature>
<comment type="caution">
    <text evidence="2">The sequence shown here is derived from an EMBL/GenBank/DDBJ whole genome shotgun (WGS) entry which is preliminary data.</text>
</comment>
<evidence type="ECO:0000313" key="3">
    <source>
        <dbReference type="Proteomes" id="UP000708208"/>
    </source>
</evidence>
<reference evidence="2" key="1">
    <citation type="submission" date="2021-06" db="EMBL/GenBank/DDBJ databases">
        <authorList>
            <person name="Hodson N. C."/>
            <person name="Mongue J. A."/>
            <person name="Jaron S. K."/>
        </authorList>
    </citation>
    <scope>NUCLEOTIDE SEQUENCE</scope>
</reference>
<evidence type="ECO:0000313" key="2">
    <source>
        <dbReference type="EMBL" id="CAG7821033.1"/>
    </source>
</evidence>
<proteinExistence type="predicted"/>
<dbReference type="EMBL" id="CAJVCH010498052">
    <property type="protein sequence ID" value="CAG7821033.1"/>
    <property type="molecule type" value="Genomic_DNA"/>
</dbReference>
<sequence>MANKSVTTNVSANIKRFAVVAFNKSNARCVVPLTWINLEKSICFWPKAEGPALNALLVKSNCTPNKRTWKNHNIQVLAKFKTLKAAKEAEAKSLVTSDLESDSDEEVLETNQRTRDRHSKNQRPDSKSLQVDSEEESVTFASEPRGTDDLLNVPTNSLFVGGVSLQTHQISTNDGQNVSEAEVNDALGVEINIVNPEKLANNYCSVKCDTWTQTDVEDPGDTFKGSFERFQHLVLKKLAELKIEQEKILMVVNYNSTAEVEFIDLEPCQTQQQLEELEAQLLDANEKSRLEKCLGCIGGSNLQKIVNGILSRLMSDALAVKSSYTGKGKAEFAFNGFKKINDIIVCGTRRNQAFQLATETDIKNAIGEWLRLAGDRNSNRSHKKKDTNVNEK</sequence>
<evidence type="ECO:0000256" key="1">
    <source>
        <dbReference type="SAM" id="MobiDB-lite"/>
    </source>
</evidence>
<dbReference type="PANTHER" id="PTHR34153">
    <property type="entry name" value="SI:CH211-262H13.3-RELATED-RELATED"/>
    <property type="match status" value="1"/>
</dbReference>
<gene>
    <name evidence="2" type="ORF">AFUS01_LOCUS31394</name>
</gene>
<evidence type="ECO:0008006" key="4">
    <source>
        <dbReference type="Google" id="ProtNLM"/>
    </source>
</evidence>
<feature type="compositionally biased region" description="Acidic residues" evidence="1">
    <location>
        <begin position="99"/>
        <end position="108"/>
    </location>
</feature>
<dbReference type="Proteomes" id="UP000708208">
    <property type="component" value="Unassembled WGS sequence"/>
</dbReference>